<dbReference type="NCBIfam" id="TIGR01787">
    <property type="entry name" value="squalene_cyclas"/>
    <property type="match status" value="1"/>
</dbReference>
<keyword evidence="8" id="KW-1185">Reference proteome</keyword>
<dbReference type="Pfam" id="PF13243">
    <property type="entry name" value="SQHop_cyclase_C"/>
    <property type="match status" value="1"/>
</dbReference>
<dbReference type="RefSeq" id="WP_201073265.1">
    <property type="nucleotide sequence ID" value="NZ_CP067420.1"/>
</dbReference>
<dbReference type="SUPFAM" id="SSF48239">
    <property type="entry name" value="Terpenoid cyclases/Protein prenyltransferases"/>
    <property type="match status" value="2"/>
</dbReference>
<feature type="domain" description="Squalene cyclase N-terminal" evidence="6">
    <location>
        <begin position="35"/>
        <end position="321"/>
    </location>
</feature>
<organism evidence="7 8">
    <name type="scientific">Skermanella cutis</name>
    <dbReference type="NCBI Taxonomy" id="2775420"/>
    <lineage>
        <taxon>Bacteria</taxon>
        <taxon>Pseudomonadati</taxon>
        <taxon>Pseudomonadota</taxon>
        <taxon>Alphaproteobacteria</taxon>
        <taxon>Rhodospirillales</taxon>
        <taxon>Azospirillaceae</taxon>
        <taxon>Skermanella</taxon>
    </lineage>
</organism>
<feature type="domain" description="Squalene cyclase C-terminal" evidence="5">
    <location>
        <begin position="331"/>
        <end position="647"/>
    </location>
</feature>
<sequence length="661" mass="72429">MLLPRTGVGPEGLGSQAYPADGAVDPAIDVTEAVAAAEAAFGRLQQPDGHWVFPLEADATIPAEHILLQHFLDEIDPEVEAGLATFIRRRQGEDGGWPLFHGGAMDVSCSVKAYFALKAAGDPPDAPHMRRARDAILAHGGAARCNVFTRILLALFGQIPWRGVPAMPVEILNLPAWSPIHISRISYWSRTVVVPLLVVMAHKPRARNPRGVGIAELFTVPADRVADWHSAPDDTALARLFRGLDAFLLLIEPRLPKTGRRTAIQRAVSFVTERLNGEDGLGAIFPAMVNAILMYDCLGYPVDHPDAATARRAMDKLLLRRGDEILCQPCLSPVWDTSLACHALAEAGGPAARAMALRAARWLADRQVLDCQGDWSWRRPGVRPGGWPFQYANPHYPDTDDTAVVVMALDRCEAELFTTAIDRGREWIEGLQSTNGGWGAFDADNNSHYLNYIPFADHGALLDPPTVDVTARCIGMLAQLGLDRDHPAVATGIDFIRREQEPNGSWFGRWGTNYIYGTWSALCGLNAAGVRADDPTVRRAAEWLASRQNPDGGWGEGGVSYWPDRIAEDRCASTASQTAWALLGLMAAGEVRGAAVARGVRYLLDTRNAEGLWDEEDFTAVGFPRVFYLRYHGYAAIFPLWALARYRGLIEERRTTVPWGV</sequence>
<dbReference type="InterPro" id="IPR006400">
    <property type="entry name" value="Hopene-cyclase"/>
</dbReference>
<evidence type="ECO:0000259" key="6">
    <source>
        <dbReference type="Pfam" id="PF13249"/>
    </source>
</evidence>
<dbReference type="NCBIfam" id="TIGR01507">
    <property type="entry name" value="hopene_cyclase"/>
    <property type="match status" value="1"/>
</dbReference>
<evidence type="ECO:0000259" key="5">
    <source>
        <dbReference type="Pfam" id="PF13243"/>
    </source>
</evidence>
<dbReference type="EC" id="5.4.99.17" evidence="7"/>
<evidence type="ECO:0000256" key="4">
    <source>
        <dbReference type="ARBA" id="ARBA00023235"/>
    </source>
</evidence>
<proteinExistence type="inferred from homology"/>
<dbReference type="SFLD" id="SFLDG01016">
    <property type="entry name" value="Prenyltransferase_Like_2"/>
    <property type="match status" value="1"/>
</dbReference>
<evidence type="ECO:0000256" key="2">
    <source>
        <dbReference type="ARBA" id="ARBA00009755"/>
    </source>
</evidence>
<evidence type="ECO:0000313" key="7">
    <source>
        <dbReference type="EMBL" id="QQP88411.1"/>
    </source>
</evidence>
<reference evidence="7" key="1">
    <citation type="submission" date="2021-02" db="EMBL/GenBank/DDBJ databases">
        <title>Skermanella TT6 skin isolate.</title>
        <authorList>
            <person name="Lee K."/>
            <person name="Ganzorig M."/>
        </authorList>
    </citation>
    <scope>NUCLEOTIDE SEQUENCE</scope>
    <source>
        <strain evidence="7">TT6</strain>
    </source>
</reference>
<dbReference type="PANTHER" id="PTHR11764:SF20">
    <property type="entry name" value="LANOSTEROL SYNTHASE"/>
    <property type="match status" value="1"/>
</dbReference>
<dbReference type="CDD" id="cd02892">
    <property type="entry name" value="SQCY_1"/>
    <property type="match status" value="1"/>
</dbReference>
<name>A0ABX7B7G2_9PROT</name>
<dbReference type="InterPro" id="IPR018333">
    <property type="entry name" value="Squalene_cyclase"/>
</dbReference>
<dbReference type="Pfam" id="PF13249">
    <property type="entry name" value="SQHop_cyclase_N"/>
    <property type="match status" value="1"/>
</dbReference>
<keyword evidence="4 7" id="KW-0413">Isomerase</keyword>
<dbReference type="Proteomes" id="UP000595197">
    <property type="component" value="Chromosome"/>
</dbReference>
<protein>
    <submittedName>
        <fullName evidence="7">Squalene--hopene cyclase</fullName>
        <ecNumber evidence="7">5.4.99.17</ecNumber>
    </submittedName>
</protein>
<dbReference type="GO" id="GO:0051007">
    <property type="term" value="F:squalene-hopene cyclase activity"/>
    <property type="evidence" value="ECO:0007669"/>
    <property type="project" value="UniProtKB-EC"/>
</dbReference>
<accession>A0ABX7B7G2</accession>
<comment type="pathway">
    <text evidence="1">Secondary metabolite biosynthesis; hopanoid biosynthesis.</text>
</comment>
<evidence type="ECO:0000313" key="8">
    <source>
        <dbReference type="Proteomes" id="UP000595197"/>
    </source>
</evidence>
<evidence type="ECO:0000256" key="3">
    <source>
        <dbReference type="ARBA" id="ARBA00022737"/>
    </source>
</evidence>
<comment type="similarity">
    <text evidence="2">Belongs to the terpene cyclase/mutase family.</text>
</comment>
<dbReference type="PANTHER" id="PTHR11764">
    <property type="entry name" value="TERPENE CYCLASE/MUTASE FAMILY MEMBER"/>
    <property type="match status" value="1"/>
</dbReference>
<dbReference type="InterPro" id="IPR008930">
    <property type="entry name" value="Terpenoid_cyclase/PrenylTrfase"/>
</dbReference>
<dbReference type="InterPro" id="IPR032696">
    <property type="entry name" value="SQ_cyclase_C"/>
</dbReference>
<dbReference type="Gene3D" id="1.50.10.20">
    <property type="match status" value="2"/>
</dbReference>
<gene>
    <name evidence="7" type="primary">shc</name>
    <name evidence="7" type="ORF">IGS68_20550</name>
</gene>
<evidence type="ECO:0000256" key="1">
    <source>
        <dbReference type="ARBA" id="ARBA00004999"/>
    </source>
</evidence>
<dbReference type="InterPro" id="IPR032697">
    <property type="entry name" value="SQ_cyclase_N"/>
</dbReference>
<dbReference type="EMBL" id="CP067420">
    <property type="protein sequence ID" value="QQP88411.1"/>
    <property type="molecule type" value="Genomic_DNA"/>
</dbReference>
<keyword evidence="3" id="KW-0677">Repeat</keyword>